<keyword evidence="4 5" id="KW-0472">Membrane</keyword>
<evidence type="ECO:0000256" key="2">
    <source>
        <dbReference type="ARBA" id="ARBA00022692"/>
    </source>
</evidence>
<reference evidence="6 7" key="1">
    <citation type="submission" date="2017-06" db="EMBL/GenBank/DDBJ databases">
        <authorList>
            <consortium name="Pathogen Informatics"/>
        </authorList>
    </citation>
    <scope>NUCLEOTIDE SEQUENCE [LARGE SCALE GENOMIC DNA]</scope>
    <source>
        <strain evidence="6 7">NCTC12947</strain>
    </source>
</reference>
<dbReference type="Proteomes" id="UP000215539">
    <property type="component" value="Chromosome 1"/>
</dbReference>
<evidence type="ECO:0000313" key="7">
    <source>
        <dbReference type="Proteomes" id="UP000215539"/>
    </source>
</evidence>
<feature type="transmembrane region" description="Helical" evidence="5">
    <location>
        <begin position="12"/>
        <end position="37"/>
    </location>
</feature>
<evidence type="ECO:0008006" key="8">
    <source>
        <dbReference type="Google" id="ProtNLM"/>
    </source>
</evidence>
<comment type="subcellular location">
    <subcellularLocation>
        <location evidence="1">Membrane</location>
        <topology evidence="1">Multi-pass membrane protein</topology>
    </subcellularLocation>
</comment>
<evidence type="ECO:0000256" key="1">
    <source>
        <dbReference type="ARBA" id="ARBA00004141"/>
    </source>
</evidence>
<sequence>MTTLYMLGALQILFVVLFWIPRTAILGFLLMACYMAGAMAVHLASKEPLALQTGIEVAIWIAGFLRLPELSARLCGKHVC</sequence>
<name>A0AAX2GWY3_9FLAO</name>
<dbReference type="AlphaFoldDB" id="A0AAX2GWY3"/>
<keyword evidence="3 5" id="KW-1133">Transmembrane helix</keyword>
<dbReference type="InterPro" id="IPR032808">
    <property type="entry name" value="DoxX"/>
</dbReference>
<organism evidence="6 7">
    <name type="scientific">Capnocytophaga haemolytica</name>
    <dbReference type="NCBI Taxonomy" id="45243"/>
    <lineage>
        <taxon>Bacteria</taxon>
        <taxon>Pseudomonadati</taxon>
        <taxon>Bacteroidota</taxon>
        <taxon>Flavobacteriia</taxon>
        <taxon>Flavobacteriales</taxon>
        <taxon>Flavobacteriaceae</taxon>
        <taxon>Capnocytophaga</taxon>
    </lineage>
</organism>
<proteinExistence type="predicted"/>
<keyword evidence="2 5" id="KW-0812">Transmembrane</keyword>
<dbReference type="EMBL" id="LT906449">
    <property type="protein sequence ID" value="SNV05874.1"/>
    <property type="molecule type" value="Genomic_DNA"/>
</dbReference>
<dbReference type="Pfam" id="PF13564">
    <property type="entry name" value="DoxX_2"/>
    <property type="match status" value="1"/>
</dbReference>
<dbReference type="GO" id="GO:0016020">
    <property type="term" value="C:membrane"/>
    <property type="evidence" value="ECO:0007669"/>
    <property type="project" value="UniProtKB-SubCell"/>
</dbReference>
<evidence type="ECO:0000256" key="3">
    <source>
        <dbReference type="ARBA" id="ARBA00022989"/>
    </source>
</evidence>
<evidence type="ECO:0000313" key="6">
    <source>
        <dbReference type="EMBL" id="SNV05874.1"/>
    </source>
</evidence>
<gene>
    <name evidence="6" type="ORF">SAMEA44541418_00646</name>
</gene>
<protein>
    <recommendedName>
        <fullName evidence="8">DoxX family protein</fullName>
    </recommendedName>
</protein>
<evidence type="ECO:0000256" key="4">
    <source>
        <dbReference type="ARBA" id="ARBA00023136"/>
    </source>
</evidence>
<dbReference type="RefSeq" id="WP_231909939.1">
    <property type="nucleotide sequence ID" value="NZ_CP014227.1"/>
</dbReference>
<evidence type="ECO:0000256" key="5">
    <source>
        <dbReference type="SAM" id="Phobius"/>
    </source>
</evidence>
<accession>A0AAX2GWY3</accession>